<gene>
    <name evidence="2" type="ordered locus">Avin_26930</name>
</gene>
<reference evidence="2 3" key="1">
    <citation type="journal article" date="2009" name="J. Bacteriol.">
        <title>Genome sequence of Azotobacter vinelandii, an obligate aerobe specialized to support diverse anaerobic metabolic processes.</title>
        <authorList>
            <person name="Setubal J.C."/>
            <person name="dos Santos P."/>
            <person name="Goldman B.S."/>
            <person name="Ertesvag H."/>
            <person name="Espin G."/>
            <person name="Rubio L.M."/>
            <person name="Valla S."/>
            <person name="Almeida N.F."/>
            <person name="Balasubramanian D."/>
            <person name="Cromes L."/>
            <person name="Curatti L."/>
            <person name="Du Z."/>
            <person name="Godsy E."/>
            <person name="Goodner B."/>
            <person name="Hellner-Burris K."/>
            <person name="Hernandez J.A."/>
            <person name="Houmiel K."/>
            <person name="Imperial J."/>
            <person name="Kennedy C."/>
            <person name="Larson T.J."/>
            <person name="Latreille P."/>
            <person name="Ligon L.S."/>
            <person name="Lu J."/>
            <person name="Maerk M."/>
            <person name="Miller N.M."/>
            <person name="Norton S."/>
            <person name="O'Carroll I.P."/>
            <person name="Paulsen I."/>
            <person name="Raulfs E.C."/>
            <person name="Roemer R."/>
            <person name="Rosser J."/>
            <person name="Segura D."/>
            <person name="Slater S."/>
            <person name="Stricklin S.L."/>
            <person name="Studholme D.J."/>
            <person name="Sun J."/>
            <person name="Viana C.J."/>
            <person name="Wallin E."/>
            <person name="Wang B."/>
            <person name="Wheeler C."/>
            <person name="Zhu H."/>
            <person name="Dean D.R."/>
            <person name="Dixon R."/>
            <person name="Wood D."/>
        </authorList>
    </citation>
    <scope>NUCLEOTIDE SEQUENCE [LARGE SCALE GENOMIC DNA]</scope>
    <source>
        <strain evidence="3">DJ / ATCC BAA-1303</strain>
    </source>
</reference>
<proteinExistence type="predicted"/>
<organism evidence="2 3">
    <name type="scientific">Azotobacter vinelandii (strain DJ / ATCC BAA-1303)</name>
    <dbReference type="NCBI Taxonomy" id="322710"/>
    <lineage>
        <taxon>Bacteria</taxon>
        <taxon>Pseudomonadati</taxon>
        <taxon>Pseudomonadota</taxon>
        <taxon>Gammaproteobacteria</taxon>
        <taxon>Pseudomonadales</taxon>
        <taxon>Pseudomonadaceae</taxon>
        <taxon>Azotobacter</taxon>
    </lineage>
</organism>
<evidence type="ECO:0000313" key="2">
    <source>
        <dbReference type="EMBL" id="ACO78868.1"/>
    </source>
</evidence>
<dbReference type="EnsemblBacteria" id="ACO78868">
    <property type="protein sequence ID" value="ACO78868"/>
    <property type="gene ID" value="Avin_26930"/>
</dbReference>
<protein>
    <submittedName>
        <fullName evidence="2">Uncharacterized protein</fullName>
    </submittedName>
</protein>
<dbReference type="Proteomes" id="UP000002424">
    <property type="component" value="Chromosome"/>
</dbReference>
<feature type="compositionally biased region" description="Basic and acidic residues" evidence="1">
    <location>
        <begin position="1"/>
        <end position="15"/>
    </location>
</feature>
<keyword evidence="3" id="KW-1185">Reference proteome</keyword>
<dbReference type="STRING" id="322710.Avin_26930"/>
<sequence length="83" mass="9762">MGNSRDDFHRYRSDPVGKAPRPFPTLRTRKFDRIEAPSPVVRKSTDFLEVMRLSRCRMPVVIISILTRPSNVPHSRRKTDKER</sequence>
<dbReference type="AlphaFoldDB" id="C1DJU9"/>
<dbReference type="HOGENOM" id="CLU_2535396_0_0_6"/>
<accession>C1DJU9</accession>
<name>C1DJU9_AZOVD</name>
<dbReference type="EMBL" id="CP001157">
    <property type="protein sequence ID" value="ACO78868.1"/>
    <property type="molecule type" value="Genomic_DNA"/>
</dbReference>
<evidence type="ECO:0000313" key="3">
    <source>
        <dbReference type="Proteomes" id="UP000002424"/>
    </source>
</evidence>
<feature type="region of interest" description="Disordered" evidence="1">
    <location>
        <begin position="1"/>
        <end position="24"/>
    </location>
</feature>
<evidence type="ECO:0000256" key="1">
    <source>
        <dbReference type="SAM" id="MobiDB-lite"/>
    </source>
</evidence>
<dbReference type="KEGG" id="avn:Avin_26930"/>